<evidence type="ECO:0008006" key="3">
    <source>
        <dbReference type="Google" id="ProtNLM"/>
    </source>
</evidence>
<evidence type="ECO:0000256" key="1">
    <source>
        <dbReference type="SAM" id="MobiDB-lite"/>
    </source>
</evidence>
<evidence type="ECO:0000313" key="2">
    <source>
        <dbReference type="EMBL" id="VAV87747.1"/>
    </source>
</evidence>
<proteinExistence type="predicted"/>
<protein>
    <recommendedName>
        <fullName evidence="3">PilZ domain-containing protein</fullName>
    </recommendedName>
</protein>
<feature type="region of interest" description="Disordered" evidence="1">
    <location>
        <begin position="25"/>
        <end position="108"/>
    </location>
</feature>
<feature type="compositionally biased region" description="Low complexity" evidence="1">
    <location>
        <begin position="47"/>
        <end position="91"/>
    </location>
</feature>
<accession>A0A3B0R8F8</accession>
<gene>
    <name evidence="2" type="ORF">MNBD_ALPHA08-2542</name>
</gene>
<sequence length="189" mass="20346">MDERPLFGAGSQASKHALSQAAFLQPATSVDGRQRAVSEIPHSRPIPQTQVPQTQVPQTPVPQTQVPQTPVSHVPVQQPVASPAQPVVSPHQEVPDGQTGSKEERKEARKRTLKGGLIVLPGQMMSSYACKIRNESRGGLMLVVSDPMLLPSEFYLVRDADPGHKIPCCVAWRGIGRIGVQFIAALATP</sequence>
<organism evidence="2">
    <name type="scientific">hydrothermal vent metagenome</name>
    <dbReference type="NCBI Taxonomy" id="652676"/>
    <lineage>
        <taxon>unclassified sequences</taxon>
        <taxon>metagenomes</taxon>
        <taxon>ecological metagenomes</taxon>
    </lineage>
</organism>
<name>A0A3B0R8F8_9ZZZZ</name>
<reference evidence="2" key="1">
    <citation type="submission" date="2018-06" db="EMBL/GenBank/DDBJ databases">
        <authorList>
            <person name="Zhirakovskaya E."/>
        </authorList>
    </citation>
    <scope>NUCLEOTIDE SEQUENCE</scope>
</reference>
<dbReference type="AlphaFoldDB" id="A0A3B0R8F8"/>
<dbReference type="EMBL" id="UOEC01000033">
    <property type="protein sequence ID" value="VAV87747.1"/>
    <property type="molecule type" value="Genomic_DNA"/>
</dbReference>